<dbReference type="AlphaFoldDB" id="A0A484N853"/>
<dbReference type="Pfam" id="PF00847">
    <property type="entry name" value="AP2"/>
    <property type="match status" value="1"/>
</dbReference>
<feature type="compositionally biased region" description="Basic and acidic residues" evidence="7">
    <location>
        <begin position="249"/>
        <end position="259"/>
    </location>
</feature>
<dbReference type="CDD" id="cd00018">
    <property type="entry name" value="AP2"/>
    <property type="match status" value="1"/>
</dbReference>
<keyword evidence="2" id="KW-0611">Plant defense</keyword>
<sequence>MFTGIDAEQEMSVMVSALTQVVAGNDGSYHPPPAAADGSSHQSSWGVGGVKLESPSSSIPPGYLGGECRIIRSMSTGMGGTGEAAAATSFIYTSGSSPDSGGDVSVVNINDGEHDGTTTTTRPGGGGGGGGRRYRGVRQRPWGKWAAEIRDPYKAARVWLGTFDTAEAAARAYDEAALTFRGSKAKLNFPENVIGLSPTATEHFIFSSSSSSNQSIGHLVELCRKRLNLNTKGSEKKKTRWRPKVFQQGDKEPEPKLTETQDEDKDVEGNKETKIISDAVISNACCKADISVLNKEIFDDSGFLEEVTRPFQEYLEVCGLEDLPFEGPRFTWTNNQEIDKRIYSKLDRPLGNIEWILNLDYKVYFKERGICDHSSIVVKQIAQQVPSLHFSFYDMWTLDPHFPSLVAEVWDKEHQDYLIDHFSYGFSSALQSLASSSTLLFDFRKMAEQNQQSIEASSQSTANNSSIPTESLVLEQDTQANAKKRKLTSQFRSRTTVKNDLMEVYNEEKALMYDVVGNLTSRVTLTTDGWTSDHQNRGYFCLTSHFIDSDWKLQSKLLAFHVVEYPHSGLRLCEWVIDDTRASLNSDTVEALLCVKDWLPSIEGEDDE</sequence>
<organism evidence="9 10">
    <name type="scientific">Cuscuta campestris</name>
    <dbReference type="NCBI Taxonomy" id="132261"/>
    <lineage>
        <taxon>Eukaryota</taxon>
        <taxon>Viridiplantae</taxon>
        <taxon>Streptophyta</taxon>
        <taxon>Embryophyta</taxon>
        <taxon>Tracheophyta</taxon>
        <taxon>Spermatophyta</taxon>
        <taxon>Magnoliopsida</taxon>
        <taxon>eudicotyledons</taxon>
        <taxon>Gunneridae</taxon>
        <taxon>Pentapetalae</taxon>
        <taxon>asterids</taxon>
        <taxon>lamiids</taxon>
        <taxon>Solanales</taxon>
        <taxon>Convolvulaceae</taxon>
        <taxon>Cuscuteae</taxon>
        <taxon>Cuscuta</taxon>
        <taxon>Cuscuta subgen. Grammica</taxon>
        <taxon>Cuscuta sect. Cleistogrammica</taxon>
    </lineage>
</organism>
<evidence type="ECO:0000256" key="1">
    <source>
        <dbReference type="ARBA" id="ARBA00004123"/>
    </source>
</evidence>
<dbReference type="FunFam" id="3.30.730.10:FF:000001">
    <property type="entry name" value="Ethylene-responsive transcription factor 2"/>
    <property type="match status" value="1"/>
</dbReference>
<dbReference type="SUPFAM" id="SSF53098">
    <property type="entry name" value="Ribonuclease H-like"/>
    <property type="match status" value="1"/>
</dbReference>
<dbReference type="GO" id="GO:0009873">
    <property type="term" value="P:ethylene-activated signaling pathway"/>
    <property type="evidence" value="ECO:0007669"/>
    <property type="project" value="InterPro"/>
</dbReference>
<evidence type="ECO:0000313" key="10">
    <source>
        <dbReference type="Proteomes" id="UP000595140"/>
    </source>
</evidence>
<dbReference type="InterPro" id="IPR044808">
    <property type="entry name" value="ERF_plant"/>
</dbReference>
<dbReference type="PANTHER" id="PTHR31190">
    <property type="entry name" value="DNA-BINDING DOMAIN"/>
    <property type="match status" value="1"/>
</dbReference>
<dbReference type="GO" id="GO:0003700">
    <property type="term" value="F:DNA-binding transcription factor activity"/>
    <property type="evidence" value="ECO:0007669"/>
    <property type="project" value="InterPro"/>
</dbReference>
<evidence type="ECO:0000313" key="9">
    <source>
        <dbReference type="EMBL" id="VFQ96767.1"/>
    </source>
</evidence>
<keyword evidence="5" id="KW-0804">Transcription</keyword>
<dbReference type="InterPro" id="IPR016177">
    <property type="entry name" value="DNA-bd_dom_sf"/>
</dbReference>
<reference evidence="9 10" key="1">
    <citation type="submission" date="2018-04" db="EMBL/GenBank/DDBJ databases">
        <authorList>
            <person name="Vogel A."/>
        </authorList>
    </citation>
    <scope>NUCLEOTIDE SEQUENCE [LARGE SCALE GENOMIC DNA]</scope>
</reference>
<evidence type="ECO:0000256" key="2">
    <source>
        <dbReference type="ARBA" id="ARBA00022821"/>
    </source>
</evidence>
<dbReference type="OrthoDB" id="1925932at2759"/>
<gene>
    <name evidence="9" type="ORF">CCAM_LOCUS38543</name>
</gene>
<dbReference type="InterPro" id="IPR012337">
    <property type="entry name" value="RNaseH-like_sf"/>
</dbReference>
<dbReference type="InterPro" id="IPR001471">
    <property type="entry name" value="AP2/ERF_dom"/>
</dbReference>
<accession>A0A484N853</accession>
<feature type="region of interest" description="Disordered" evidence="7">
    <location>
        <begin position="112"/>
        <end position="136"/>
    </location>
</feature>
<name>A0A484N853_9ASTE</name>
<comment type="subcellular location">
    <subcellularLocation>
        <location evidence="1">Nucleus</location>
    </subcellularLocation>
</comment>
<evidence type="ECO:0000256" key="5">
    <source>
        <dbReference type="ARBA" id="ARBA00023163"/>
    </source>
</evidence>
<feature type="region of interest" description="Disordered" evidence="7">
    <location>
        <begin position="234"/>
        <end position="269"/>
    </location>
</feature>
<dbReference type="PROSITE" id="PS51032">
    <property type="entry name" value="AP2_ERF"/>
    <property type="match status" value="1"/>
</dbReference>
<protein>
    <recommendedName>
        <fullName evidence="8">AP2/ERF domain-containing protein</fullName>
    </recommendedName>
</protein>
<dbReference type="PANTHER" id="PTHR31190:SF473">
    <property type="entry name" value="OS05G0437100 PROTEIN"/>
    <property type="match status" value="1"/>
</dbReference>
<dbReference type="InterPro" id="IPR036955">
    <property type="entry name" value="AP2/ERF_dom_sf"/>
</dbReference>
<feature type="region of interest" description="Disordered" evidence="7">
    <location>
        <begin position="28"/>
        <end position="55"/>
    </location>
</feature>
<dbReference type="GO" id="GO:0005634">
    <property type="term" value="C:nucleus"/>
    <property type="evidence" value="ECO:0007669"/>
    <property type="project" value="UniProtKB-SubCell"/>
</dbReference>
<keyword evidence="6" id="KW-0539">Nucleus</keyword>
<evidence type="ECO:0000259" key="8">
    <source>
        <dbReference type="PROSITE" id="PS51032"/>
    </source>
</evidence>
<evidence type="ECO:0000256" key="4">
    <source>
        <dbReference type="ARBA" id="ARBA00023125"/>
    </source>
</evidence>
<keyword evidence="10" id="KW-1185">Reference proteome</keyword>
<proteinExistence type="predicted"/>
<evidence type="ECO:0000256" key="7">
    <source>
        <dbReference type="SAM" id="MobiDB-lite"/>
    </source>
</evidence>
<keyword evidence="4" id="KW-0238">DNA-binding</keyword>
<feature type="domain" description="AP2/ERF" evidence="8">
    <location>
        <begin position="133"/>
        <end position="190"/>
    </location>
</feature>
<keyword evidence="3" id="KW-0805">Transcription regulation</keyword>
<evidence type="ECO:0000256" key="3">
    <source>
        <dbReference type="ARBA" id="ARBA00023015"/>
    </source>
</evidence>
<dbReference type="GO" id="GO:0003677">
    <property type="term" value="F:DNA binding"/>
    <property type="evidence" value="ECO:0007669"/>
    <property type="project" value="UniProtKB-KW"/>
</dbReference>
<dbReference type="Proteomes" id="UP000595140">
    <property type="component" value="Unassembled WGS sequence"/>
</dbReference>
<dbReference type="Gene3D" id="3.30.730.10">
    <property type="entry name" value="AP2/ERF domain"/>
    <property type="match status" value="1"/>
</dbReference>
<dbReference type="SMART" id="SM00380">
    <property type="entry name" value="AP2"/>
    <property type="match status" value="1"/>
</dbReference>
<dbReference type="SUPFAM" id="SSF54171">
    <property type="entry name" value="DNA-binding domain"/>
    <property type="match status" value="1"/>
</dbReference>
<dbReference type="EMBL" id="OOIL02006271">
    <property type="protein sequence ID" value="VFQ96767.1"/>
    <property type="molecule type" value="Genomic_DNA"/>
</dbReference>
<dbReference type="GO" id="GO:0006952">
    <property type="term" value="P:defense response"/>
    <property type="evidence" value="ECO:0007669"/>
    <property type="project" value="UniProtKB-KW"/>
</dbReference>
<evidence type="ECO:0000256" key="6">
    <source>
        <dbReference type="ARBA" id="ARBA00023242"/>
    </source>
</evidence>
<dbReference type="PRINTS" id="PR00367">
    <property type="entry name" value="ETHRSPELEMNT"/>
</dbReference>